<dbReference type="InterPro" id="IPR047255">
    <property type="entry name" value="C2D_MCTP_PRT_plant"/>
</dbReference>
<feature type="domain" description="C2" evidence="8">
    <location>
        <begin position="248"/>
        <end position="359"/>
    </location>
</feature>
<evidence type="ECO:0000256" key="6">
    <source>
        <dbReference type="ARBA" id="ARBA00023136"/>
    </source>
</evidence>
<dbReference type="PROSITE" id="PS50004">
    <property type="entry name" value="C2"/>
    <property type="match status" value="4"/>
</dbReference>
<gene>
    <name evidence="9" type="ORF">H6P81_015414</name>
</gene>
<keyword evidence="5" id="KW-1133">Transmembrane helix</keyword>
<dbReference type="FunFam" id="2.60.40.150:FF:000090">
    <property type="entry name" value="C2 domain-containing protein"/>
    <property type="match status" value="1"/>
</dbReference>
<evidence type="ECO:0000256" key="4">
    <source>
        <dbReference type="ARBA" id="ARBA00022737"/>
    </source>
</evidence>
<feature type="compositionally biased region" description="Gly residues" evidence="7">
    <location>
        <begin position="873"/>
        <end position="888"/>
    </location>
</feature>
<evidence type="ECO:0000256" key="7">
    <source>
        <dbReference type="SAM" id="MobiDB-lite"/>
    </source>
</evidence>
<dbReference type="InterPro" id="IPR047259">
    <property type="entry name" value="QUIRKY-like"/>
</dbReference>
<keyword evidence="10" id="KW-1185">Reference proteome</keyword>
<dbReference type="Gene3D" id="2.60.40.150">
    <property type="entry name" value="C2 domain"/>
    <property type="match status" value="4"/>
</dbReference>
<dbReference type="SUPFAM" id="SSF49562">
    <property type="entry name" value="C2 domain (Calcium/lipid-binding domain, CaLB)"/>
    <property type="match status" value="4"/>
</dbReference>
<dbReference type="PANTHER" id="PTHR31425">
    <property type="entry name" value="PHOSPHORIBOSYLANTHRANILATE TRANSFERASE ISOFORM 1"/>
    <property type="match status" value="1"/>
</dbReference>
<dbReference type="InterPro" id="IPR000008">
    <property type="entry name" value="C2_dom"/>
</dbReference>
<dbReference type="SMART" id="SM00239">
    <property type="entry name" value="C2"/>
    <property type="match status" value="4"/>
</dbReference>
<feature type="compositionally biased region" description="Gly residues" evidence="7">
    <location>
        <begin position="835"/>
        <end position="844"/>
    </location>
</feature>
<comment type="similarity">
    <text evidence="2">Belongs to the MCTP family.</text>
</comment>
<evidence type="ECO:0000259" key="8">
    <source>
        <dbReference type="PROSITE" id="PS50004"/>
    </source>
</evidence>
<evidence type="ECO:0000313" key="9">
    <source>
        <dbReference type="EMBL" id="KAG9444074.1"/>
    </source>
</evidence>
<feature type="region of interest" description="Disordered" evidence="7">
    <location>
        <begin position="817"/>
        <end position="935"/>
    </location>
</feature>
<feature type="region of interest" description="Disordered" evidence="7">
    <location>
        <begin position="130"/>
        <end position="175"/>
    </location>
</feature>
<comment type="subcellular location">
    <subcellularLocation>
        <location evidence="1">Membrane</location>
        <topology evidence="1">Multi-pass membrane protein</topology>
    </subcellularLocation>
</comment>
<feature type="domain" description="C2" evidence="8">
    <location>
        <begin position="404"/>
        <end position="527"/>
    </location>
</feature>
<dbReference type="AlphaFoldDB" id="A0AAV7E648"/>
<evidence type="ECO:0000256" key="2">
    <source>
        <dbReference type="ARBA" id="ARBA00007923"/>
    </source>
</evidence>
<keyword evidence="6" id="KW-0472">Membrane</keyword>
<dbReference type="FunFam" id="2.60.40.150:FF:000128">
    <property type="entry name" value="C2 domain-containing protein"/>
    <property type="match status" value="1"/>
</dbReference>
<dbReference type="EMBL" id="JAINDJ010000006">
    <property type="protein sequence ID" value="KAG9444074.1"/>
    <property type="molecule type" value="Genomic_DNA"/>
</dbReference>
<protein>
    <recommendedName>
        <fullName evidence="8">C2 domain-containing protein</fullName>
    </recommendedName>
</protein>
<keyword evidence="4" id="KW-0677">Repeat</keyword>
<evidence type="ECO:0000313" key="10">
    <source>
        <dbReference type="Proteomes" id="UP000825729"/>
    </source>
</evidence>
<keyword evidence="3" id="KW-0812">Transmembrane</keyword>
<evidence type="ECO:0000256" key="5">
    <source>
        <dbReference type="ARBA" id="ARBA00022989"/>
    </source>
</evidence>
<dbReference type="CDD" id="cd04019">
    <property type="entry name" value="C2C_MCTP_PRT_plant"/>
    <property type="match status" value="1"/>
</dbReference>
<dbReference type="InterPro" id="IPR047257">
    <property type="entry name" value="C2B_MCTP_PRT_plant"/>
</dbReference>
<dbReference type="PANTHER" id="PTHR31425:SF22">
    <property type="entry name" value="MULTIPLE C2 DOMAIN AND TRANSMEMBRANE REGION PROTEIN 6"/>
    <property type="match status" value="1"/>
</dbReference>
<feature type="compositionally biased region" description="Low complexity" evidence="7">
    <location>
        <begin position="825"/>
        <end position="834"/>
    </location>
</feature>
<name>A0AAV7E648_ARIFI</name>
<reference evidence="9 10" key="1">
    <citation type="submission" date="2021-07" db="EMBL/GenBank/DDBJ databases">
        <title>The Aristolochia fimbriata genome: insights into angiosperm evolution, floral development and chemical biosynthesis.</title>
        <authorList>
            <person name="Jiao Y."/>
        </authorList>
    </citation>
    <scope>NUCLEOTIDE SEQUENCE [LARGE SCALE GENOMIC DNA]</scope>
    <source>
        <strain evidence="9">IBCAS-2021</strain>
        <tissue evidence="9">Leaf</tissue>
    </source>
</reference>
<accession>A0AAV7E648</accession>
<proteinExistence type="inferred from homology"/>
<feature type="domain" description="C2" evidence="8">
    <location>
        <begin position="572"/>
        <end position="694"/>
    </location>
</feature>
<dbReference type="Pfam" id="PF00168">
    <property type="entry name" value="C2"/>
    <property type="match status" value="4"/>
</dbReference>
<feature type="domain" description="C2" evidence="8">
    <location>
        <begin position="1"/>
        <end position="108"/>
    </location>
</feature>
<dbReference type="CDD" id="cd08378">
    <property type="entry name" value="C2B_MCTP_PRT_plant"/>
    <property type="match status" value="1"/>
</dbReference>
<dbReference type="InterPro" id="IPR047258">
    <property type="entry name" value="C2C_MCTP_PRT_plant"/>
</dbReference>
<organism evidence="9 10">
    <name type="scientific">Aristolochia fimbriata</name>
    <name type="common">White veined hardy Dutchman's pipe vine</name>
    <dbReference type="NCBI Taxonomy" id="158543"/>
    <lineage>
        <taxon>Eukaryota</taxon>
        <taxon>Viridiplantae</taxon>
        <taxon>Streptophyta</taxon>
        <taxon>Embryophyta</taxon>
        <taxon>Tracheophyta</taxon>
        <taxon>Spermatophyta</taxon>
        <taxon>Magnoliopsida</taxon>
        <taxon>Magnoliidae</taxon>
        <taxon>Piperales</taxon>
        <taxon>Aristolochiaceae</taxon>
        <taxon>Aristolochia</taxon>
    </lineage>
</organism>
<feature type="compositionally biased region" description="Polar residues" evidence="7">
    <location>
        <begin position="165"/>
        <end position="174"/>
    </location>
</feature>
<comment type="caution">
    <text evidence="9">The sequence shown here is derived from an EMBL/GenBank/DDBJ whole genome shotgun (WGS) entry which is preliminary data.</text>
</comment>
<evidence type="ECO:0000256" key="3">
    <source>
        <dbReference type="ARBA" id="ARBA00022692"/>
    </source>
</evidence>
<feature type="compositionally biased region" description="Basic and acidic residues" evidence="7">
    <location>
        <begin position="861"/>
        <end position="872"/>
    </location>
</feature>
<sequence length="935" mass="102687">MKLVLQVSDASDLMPKDGHGSSNPFVEVEFDQQVHRTQTKQKDLNPVWNETLVFNVSDPSKLPNQVIDIVVYNDPRNAGSHHRNFLGRVRISGSSVPFAEPEAVLQRYPLDKRGLFSNIRGDIALKIYAVRDPGGPPPSGGSEPAAEANEHSGKTKTKKKKNQGKETSTQSWYSIGNGVPHVPSSLFQTDPFLKPVEEEITITNRSDFFRKEQGSPMVQLQHMHAMPFPPETAKMGLPVEAGLVRARELGKKRMGLVEQMEYLYVKVEKARDLPTMDVTGSLDPYVEVKVGNYKGVTKYVEKNQNPVWNQVFAFPKERLQANRVEVVLKDKDLLKDDFVGRIIIDLAEVPRRVPPDGPLAPAWYKLENKDGEKIDSLGEVMLAVWMGTQADQCFPETLHADAYSLSPEAVAHTRSGVYHSPKLFYLRLHIIEAQDLVPSDKTRPPDTLVKVELTPNQVRVTRPSPVRTHNPVWNEEFLFVASEPLSEHQLILTVEDRVGPNKREPLGRVILPLSEVATFRSDHHKPIDPHWFNLGRPHSPDESNKEARFASKIHLRVCLEAGYHVLDESIHYSSDLQPSAKHLWAHGIGLLEVGILGASHLLPMKTKEGGTTDAYCVAKYGSKWVRTRTHLDTLAPRWNEQYTWEVHDPCTVITLAVFDNCQILGERTRADRPIGKVRVRLSTLETDRVHAQSYPLLLLQPSGLKSTGELHVALRFTCTAWLNMMTLYAKPLLPKMHYVNPIPVAHVDILRKHAVQIVATRMARSEPPLRPEAVRRARLEESGDDVSGDRALLHPGVLPGADPADGVPVPVRVGGLELQVPPAGPAEDGPEAVPRGGGPPGRVGRGVRHVPDEPADGPGADEVRPAAERGGEGADGGGGPGDAGGAGPGDTRMEGPAGHRNIRHLLSARGSDALRGAAPGGGNGGGTVPDEAPQV</sequence>
<dbReference type="GO" id="GO:0016020">
    <property type="term" value="C:membrane"/>
    <property type="evidence" value="ECO:0007669"/>
    <property type="project" value="UniProtKB-SubCell"/>
</dbReference>
<dbReference type="Proteomes" id="UP000825729">
    <property type="component" value="Unassembled WGS sequence"/>
</dbReference>
<feature type="compositionally biased region" description="Gly residues" evidence="7">
    <location>
        <begin position="918"/>
        <end position="927"/>
    </location>
</feature>
<evidence type="ECO:0000256" key="1">
    <source>
        <dbReference type="ARBA" id="ARBA00004141"/>
    </source>
</evidence>
<dbReference type="InterPro" id="IPR035892">
    <property type="entry name" value="C2_domain_sf"/>
</dbReference>
<dbReference type="CDD" id="cd04022">
    <property type="entry name" value="C2A_MCTP_PRT_plant"/>
    <property type="match status" value="1"/>
</dbReference>
<dbReference type="CDD" id="cd08379">
    <property type="entry name" value="C2D_MCTP_PRT_plant"/>
    <property type="match status" value="1"/>
</dbReference>